<dbReference type="Pfam" id="PF20316">
    <property type="entry name" value="DUF6612"/>
    <property type="match status" value="1"/>
</dbReference>
<dbReference type="PANTHER" id="PTHR37507">
    <property type="entry name" value="SPORULATION PROTEIN YDCC"/>
    <property type="match status" value="1"/>
</dbReference>
<reference evidence="3" key="2">
    <citation type="submission" date="2020-09" db="EMBL/GenBank/DDBJ databases">
        <authorList>
            <person name="Sun Q."/>
            <person name="Ohkuma M."/>
        </authorList>
    </citation>
    <scope>NUCLEOTIDE SEQUENCE</scope>
    <source>
        <strain evidence="3">JCM 17251</strain>
    </source>
</reference>
<dbReference type="InterPro" id="IPR025377">
    <property type="entry name" value="DUF4367"/>
</dbReference>
<dbReference type="InterPro" id="IPR052944">
    <property type="entry name" value="Sporulation_related"/>
</dbReference>
<evidence type="ECO:0000256" key="1">
    <source>
        <dbReference type="SAM" id="SignalP"/>
    </source>
</evidence>
<dbReference type="Proteomes" id="UP000624041">
    <property type="component" value="Unassembled WGS sequence"/>
</dbReference>
<name>A0A918CZ44_9BACI</name>
<gene>
    <name evidence="3" type="ORF">GCM10007971_05490</name>
</gene>
<comment type="caution">
    <text evidence="3">The sequence shown here is derived from an EMBL/GenBank/DDBJ whole genome shotgun (WGS) entry which is preliminary data.</text>
</comment>
<evidence type="ECO:0000313" key="4">
    <source>
        <dbReference type="Proteomes" id="UP000624041"/>
    </source>
</evidence>
<accession>A0A918CZ44</accession>
<dbReference type="PANTHER" id="PTHR37507:SF2">
    <property type="entry name" value="SPORULATION PROTEIN YDCC"/>
    <property type="match status" value="1"/>
</dbReference>
<keyword evidence="1" id="KW-0732">Signal</keyword>
<evidence type="ECO:0000259" key="2">
    <source>
        <dbReference type="Pfam" id="PF14285"/>
    </source>
</evidence>
<reference evidence="3" key="1">
    <citation type="journal article" date="2014" name="Int. J. Syst. Evol. Microbiol.">
        <title>Complete genome sequence of Corynebacterium casei LMG S-19264T (=DSM 44701T), isolated from a smear-ripened cheese.</title>
        <authorList>
            <consortium name="US DOE Joint Genome Institute (JGI-PGF)"/>
            <person name="Walter F."/>
            <person name="Albersmeier A."/>
            <person name="Kalinowski J."/>
            <person name="Ruckert C."/>
        </authorList>
    </citation>
    <scope>NUCLEOTIDE SEQUENCE</scope>
    <source>
        <strain evidence="3">JCM 17251</strain>
    </source>
</reference>
<dbReference type="InterPro" id="IPR046720">
    <property type="entry name" value="DUF6612"/>
</dbReference>
<sequence length="388" mass="44387">MRKTIALLIMASFLLLAACGEDKEPLTEGQVLEQAIQANADLESYTTEMKIDTEIMDMIVSIEGTADVTHDPDTLYLDMTMGMTGISMDVETYIVGEEVYMNMFGEWFITDEEEMGLESFDQLNEGELEKLEAFADQFEMTEEEDQYILALTGEGEEFEELIEPYFDTSMGDLTMDIDLEEDLSDITINSFETEMKVDKESMLIQSQTVQAEFEMDGESIQVTAEATVSNVNEVEPIEVPEEVKENAVTEEEWEEDFAFLEEEMSLEEIKENVDYTIPDVTFVPEGYEMTESYYSSDDESEMVYLIYEDEDWNGFVFSIYPSQEDYDGMFEGEETETITINGNEGNLAVDDDGFMCLTWEHEDVFLELIGEESEMPKELFLQIAEGIE</sequence>
<dbReference type="AlphaFoldDB" id="A0A918CZ44"/>
<protein>
    <recommendedName>
        <fullName evidence="2">DUF4367 domain-containing protein</fullName>
    </recommendedName>
</protein>
<dbReference type="Pfam" id="PF14285">
    <property type="entry name" value="DUF4367"/>
    <property type="match status" value="1"/>
</dbReference>
<proteinExistence type="predicted"/>
<feature type="signal peptide" evidence="1">
    <location>
        <begin position="1"/>
        <end position="17"/>
    </location>
</feature>
<dbReference type="Gene3D" id="2.50.20.20">
    <property type="match status" value="1"/>
</dbReference>
<dbReference type="RefSeq" id="WP_188855911.1">
    <property type="nucleotide sequence ID" value="NZ_BMOS01000002.1"/>
</dbReference>
<feature type="chain" id="PRO_5038897594" description="DUF4367 domain-containing protein" evidence="1">
    <location>
        <begin position="18"/>
        <end position="388"/>
    </location>
</feature>
<feature type="domain" description="DUF4367" evidence="2">
    <location>
        <begin position="280"/>
        <end position="387"/>
    </location>
</feature>
<keyword evidence="4" id="KW-1185">Reference proteome</keyword>
<dbReference type="InterPro" id="IPR029046">
    <property type="entry name" value="LolA/LolB/LppX"/>
</dbReference>
<dbReference type="EMBL" id="BMOS01000002">
    <property type="protein sequence ID" value="GGN51191.1"/>
    <property type="molecule type" value="Genomic_DNA"/>
</dbReference>
<evidence type="ECO:0000313" key="3">
    <source>
        <dbReference type="EMBL" id="GGN51191.1"/>
    </source>
</evidence>
<dbReference type="SUPFAM" id="SSF89392">
    <property type="entry name" value="Prokaryotic lipoproteins and lipoprotein localization factors"/>
    <property type="match status" value="1"/>
</dbReference>
<organism evidence="3 4">
    <name type="scientific">Oceanobacillus indicireducens</name>
    <dbReference type="NCBI Taxonomy" id="1004261"/>
    <lineage>
        <taxon>Bacteria</taxon>
        <taxon>Bacillati</taxon>
        <taxon>Bacillota</taxon>
        <taxon>Bacilli</taxon>
        <taxon>Bacillales</taxon>
        <taxon>Bacillaceae</taxon>
        <taxon>Oceanobacillus</taxon>
    </lineage>
</organism>
<dbReference type="PROSITE" id="PS51257">
    <property type="entry name" value="PROKAR_LIPOPROTEIN"/>
    <property type="match status" value="1"/>
</dbReference>